<name>A0A7W8J868_9BACT</name>
<evidence type="ECO:0000313" key="2">
    <source>
        <dbReference type="Proteomes" id="UP000569092"/>
    </source>
</evidence>
<dbReference type="EMBL" id="JACHDZ010000003">
    <property type="protein sequence ID" value="MBB5344409.1"/>
    <property type="molecule type" value="Genomic_DNA"/>
</dbReference>
<evidence type="ECO:0000313" key="1">
    <source>
        <dbReference type="EMBL" id="MBB5344409.1"/>
    </source>
</evidence>
<comment type="caution">
    <text evidence="1">The sequence shown here is derived from an EMBL/GenBank/DDBJ whole genome shotgun (WGS) entry which is preliminary data.</text>
</comment>
<dbReference type="AlphaFoldDB" id="A0A7W8J868"/>
<protein>
    <submittedName>
        <fullName evidence="1">Uncharacterized protein</fullName>
    </submittedName>
</protein>
<sequence>MILLFVYPFESLQAPLWEVSVVDTSNNSISGAKVRESYRDYSAESKGSEADLITDLTGKVTFPARKIRASVLKRFVIVLSSATAGAHASFGPHAFVFVFGGMEGSSIKNGVVEDWTGSPRMNKSVIVVQ</sequence>
<dbReference type="Proteomes" id="UP000569092">
    <property type="component" value="Unassembled WGS sequence"/>
</dbReference>
<gene>
    <name evidence="1" type="ORF">HDF10_002388</name>
</gene>
<organism evidence="1 2">
    <name type="scientific">Tunturiibacter lichenicola</name>
    <dbReference type="NCBI Taxonomy" id="2051959"/>
    <lineage>
        <taxon>Bacteria</taxon>
        <taxon>Pseudomonadati</taxon>
        <taxon>Acidobacteriota</taxon>
        <taxon>Terriglobia</taxon>
        <taxon>Terriglobales</taxon>
        <taxon>Acidobacteriaceae</taxon>
        <taxon>Tunturiibacter</taxon>
    </lineage>
</organism>
<accession>A0A7W8J868</accession>
<proteinExistence type="predicted"/>
<reference evidence="1 2" key="1">
    <citation type="submission" date="2020-08" db="EMBL/GenBank/DDBJ databases">
        <title>Genomic Encyclopedia of Type Strains, Phase IV (KMG-V): Genome sequencing to study the core and pangenomes of soil and plant-associated prokaryotes.</title>
        <authorList>
            <person name="Whitman W."/>
        </authorList>
    </citation>
    <scope>NUCLEOTIDE SEQUENCE [LARGE SCALE GENOMIC DNA]</scope>
    <source>
        <strain evidence="1 2">M8US30</strain>
    </source>
</reference>